<keyword evidence="3" id="KW-1185">Reference proteome</keyword>
<feature type="compositionally biased region" description="Low complexity" evidence="1">
    <location>
        <begin position="262"/>
        <end position="274"/>
    </location>
</feature>
<protein>
    <submittedName>
        <fullName evidence="2">Uncharacterized protein</fullName>
    </submittedName>
</protein>
<dbReference type="Proteomes" id="UP000828390">
    <property type="component" value="Unassembled WGS sequence"/>
</dbReference>
<dbReference type="EMBL" id="JAIWYP010000010">
    <property type="protein sequence ID" value="KAH3755590.1"/>
    <property type="molecule type" value="Genomic_DNA"/>
</dbReference>
<evidence type="ECO:0000313" key="2">
    <source>
        <dbReference type="EMBL" id="KAH3755590.1"/>
    </source>
</evidence>
<comment type="caution">
    <text evidence="2">The sequence shown here is derived from an EMBL/GenBank/DDBJ whole genome shotgun (WGS) entry which is preliminary data.</text>
</comment>
<dbReference type="PANTHER" id="PTHR19963">
    <property type="entry name" value="CCHC-TYPE DOMAIN-CONTAINING PROTEIN"/>
    <property type="match status" value="1"/>
</dbReference>
<reference evidence="2" key="1">
    <citation type="journal article" date="2019" name="bioRxiv">
        <title>The Genome of the Zebra Mussel, Dreissena polymorpha: A Resource for Invasive Species Research.</title>
        <authorList>
            <person name="McCartney M.A."/>
            <person name="Auch B."/>
            <person name="Kono T."/>
            <person name="Mallez S."/>
            <person name="Zhang Y."/>
            <person name="Obille A."/>
            <person name="Becker A."/>
            <person name="Abrahante J.E."/>
            <person name="Garbe J."/>
            <person name="Badalamenti J.P."/>
            <person name="Herman A."/>
            <person name="Mangelson H."/>
            <person name="Liachko I."/>
            <person name="Sullivan S."/>
            <person name="Sone E.D."/>
            <person name="Koren S."/>
            <person name="Silverstein K.A.T."/>
            <person name="Beckman K.B."/>
            <person name="Gohl D.M."/>
        </authorList>
    </citation>
    <scope>NUCLEOTIDE SEQUENCE</scope>
    <source>
        <strain evidence="2">Duluth1</strain>
        <tissue evidence="2">Whole animal</tissue>
    </source>
</reference>
<organism evidence="2 3">
    <name type="scientific">Dreissena polymorpha</name>
    <name type="common">Zebra mussel</name>
    <name type="synonym">Mytilus polymorpha</name>
    <dbReference type="NCBI Taxonomy" id="45954"/>
    <lineage>
        <taxon>Eukaryota</taxon>
        <taxon>Metazoa</taxon>
        <taxon>Spiralia</taxon>
        <taxon>Lophotrochozoa</taxon>
        <taxon>Mollusca</taxon>
        <taxon>Bivalvia</taxon>
        <taxon>Autobranchia</taxon>
        <taxon>Heteroconchia</taxon>
        <taxon>Euheterodonta</taxon>
        <taxon>Imparidentia</taxon>
        <taxon>Neoheterodontei</taxon>
        <taxon>Myida</taxon>
        <taxon>Dreissenoidea</taxon>
        <taxon>Dreissenidae</taxon>
        <taxon>Dreissena</taxon>
    </lineage>
</organism>
<gene>
    <name evidence="2" type="ORF">DPMN_190288</name>
</gene>
<feature type="compositionally biased region" description="Polar residues" evidence="1">
    <location>
        <begin position="222"/>
        <end position="234"/>
    </location>
</feature>
<feature type="compositionally biased region" description="Basic and acidic residues" evidence="1">
    <location>
        <begin position="284"/>
        <end position="301"/>
    </location>
</feature>
<accession>A0A9D4IBL2</accession>
<sequence>MSNNVSSQFGSYNMVPAHNAVMPSVNNSITSHLKLKPQNYSSDDDLQDFLTQFELTSDINRWSYTEKSLYLATVLTGNARSLLCEMTKLERRDCQSIVGKLKARFGNEHKSEVFRTQLKSRVRNRNETIPELAQSIRKMTRQAYPTANIEVIEALALDSLIDALDNTDIRLRLREISPKNIFEAEQIAVKMEAHRLADRQRNRPVLNLQTSQNSDHTRKEITQSSSLRHAPNNNKHTDKCSWGPKSMHDKNRKYGNFRDNRPQNQFRNNNRTPNKGFQGNEKWSNWRDHSSTVKQNDPKLH</sequence>
<dbReference type="PANTHER" id="PTHR19963:SF30">
    <property type="entry name" value="ENDONUCLEASE_EXONUCLEASE_PHOSPHATASE DOMAIN-CONTAINING PROTEIN"/>
    <property type="match status" value="1"/>
</dbReference>
<feature type="region of interest" description="Disordered" evidence="1">
    <location>
        <begin position="198"/>
        <end position="301"/>
    </location>
</feature>
<reference evidence="2" key="2">
    <citation type="submission" date="2020-11" db="EMBL/GenBank/DDBJ databases">
        <authorList>
            <person name="McCartney M.A."/>
            <person name="Auch B."/>
            <person name="Kono T."/>
            <person name="Mallez S."/>
            <person name="Becker A."/>
            <person name="Gohl D.M."/>
            <person name="Silverstein K.A.T."/>
            <person name="Koren S."/>
            <person name="Bechman K.B."/>
            <person name="Herman A."/>
            <person name="Abrahante J.E."/>
            <person name="Garbe J."/>
        </authorList>
    </citation>
    <scope>NUCLEOTIDE SEQUENCE</scope>
    <source>
        <strain evidence="2">Duluth1</strain>
        <tissue evidence="2">Whole animal</tissue>
    </source>
</reference>
<name>A0A9D4IBL2_DREPO</name>
<evidence type="ECO:0000313" key="3">
    <source>
        <dbReference type="Proteomes" id="UP000828390"/>
    </source>
</evidence>
<proteinExistence type="predicted"/>
<evidence type="ECO:0000256" key="1">
    <source>
        <dbReference type="SAM" id="MobiDB-lite"/>
    </source>
</evidence>
<dbReference type="AlphaFoldDB" id="A0A9D4IBL2"/>